<dbReference type="AlphaFoldDB" id="A0A4Y3R8W1"/>
<dbReference type="InterPro" id="IPR036388">
    <property type="entry name" value="WH-like_DNA-bd_sf"/>
</dbReference>
<dbReference type="GO" id="GO:0003700">
    <property type="term" value="F:DNA-binding transcription factor activity"/>
    <property type="evidence" value="ECO:0007669"/>
    <property type="project" value="InterPro"/>
</dbReference>
<feature type="domain" description="HTH marR-type" evidence="1">
    <location>
        <begin position="1"/>
        <end position="141"/>
    </location>
</feature>
<sequence>MNLMDASEAIRGELTVLFDAWRRDMRDVATHIDPALEFNGLMILAWLAEEGPARLTDIAQHYKVGKGTMSRQLKALEGLGLLERGAAPDDARAVLFGPTDRARKELTSVWNAEWEWRRAQFATWDPDDVAALARLLGRFNAMRSA</sequence>
<dbReference type="EMBL" id="BJMM01000075">
    <property type="protein sequence ID" value="GEB54004.1"/>
    <property type="molecule type" value="Genomic_DNA"/>
</dbReference>
<evidence type="ECO:0000259" key="1">
    <source>
        <dbReference type="PROSITE" id="PS50995"/>
    </source>
</evidence>
<dbReference type="InterPro" id="IPR000835">
    <property type="entry name" value="HTH_MarR-typ"/>
</dbReference>
<dbReference type="CDD" id="cd00090">
    <property type="entry name" value="HTH_ARSR"/>
    <property type="match status" value="1"/>
</dbReference>
<proteinExistence type="predicted"/>
<dbReference type="PANTHER" id="PTHR39515">
    <property type="entry name" value="CONSERVED PROTEIN"/>
    <property type="match status" value="1"/>
</dbReference>
<dbReference type="PANTHER" id="PTHR39515:SF2">
    <property type="entry name" value="HTH-TYPE TRANSCRIPTIONAL REGULATOR RV0880"/>
    <property type="match status" value="1"/>
</dbReference>
<name>A0A4Y3R8W1_STRCI</name>
<dbReference type="InterPro" id="IPR011991">
    <property type="entry name" value="ArsR-like_HTH"/>
</dbReference>
<comment type="caution">
    <text evidence="2">The sequence shown here is derived from an EMBL/GenBank/DDBJ whole genome shotgun (WGS) entry which is preliminary data.</text>
</comment>
<organism evidence="2 3">
    <name type="scientific">Streptomyces cacaoi</name>
    <dbReference type="NCBI Taxonomy" id="1898"/>
    <lineage>
        <taxon>Bacteria</taxon>
        <taxon>Bacillati</taxon>
        <taxon>Actinomycetota</taxon>
        <taxon>Actinomycetes</taxon>
        <taxon>Kitasatosporales</taxon>
        <taxon>Streptomycetaceae</taxon>
        <taxon>Streptomyces</taxon>
    </lineage>
</organism>
<evidence type="ECO:0000313" key="3">
    <source>
        <dbReference type="Proteomes" id="UP000319210"/>
    </source>
</evidence>
<dbReference type="InterPro" id="IPR036390">
    <property type="entry name" value="WH_DNA-bd_sf"/>
</dbReference>
<accession>A0A4Y3R8W1</accession>
<dbReference type="InterPro" id="IPR052526">
    <property type="entry name" value="HTH-type_Bedaq_tolerance"/>
</dbReference>
<dbReference type="PROSITE" id="PS50995">
    <property type="entry name" value="HTH_MARR_2"/>
    <property type="match status" value="1"/>
</dbReference>
<dbReference type="OrthoDB" id="122135at2"/>
<dbReference type="Proteomes" id="UP000319210">
    <property type="component" value="Unassembled WGS sequence"/>
</dbReference>
<keyword evidence="3" id="KW-1185">Reference proteome</keyword>
<dbReference type="Pfam" id="PF01047">
    <property type="entry name" value="MarR"/>
    <property type="match status" value="1"/>
</dbReference>
<dbReference type="Gene3D" id="1.10.10.10">
    <property type="entry name" value="Winged helix-like DNA-binding domain superfamily/Winged helix DNA-binding domain"/>
    <property type="match status" value="1"/>
</dbReference>
<protein>
    <recommendedName>
        <fullName evidence="1">HTH marR-type domain-containing protein</fullName>
    </recommendedName>
</protein>
<reference evidence="2 3" key="1">
    <citation type="submission" date="2019-06" db="EMBL/GenBank/DDBJ databases">
        <title>Whole genome shotgun sequence of Streptomyces cacaoi subsp. cacaoi NBRC 12748.</title>
        <authorList>
            <person name="Hosoyama A."/>
            <person name="Uohara A."/>
            <person name="Ohji S."/>
            <person name="Ichikawa N."/>
        </authorList>
    </citation>
    <scope>NUCLEOTIDE SEQUENCE [LARGE SCALE GENOMIC DNA]</scope>
    <source>
        <strain evidence="2 3">NBRC 12748</strain>
    </source>
</reference>
<gene>
    <name evidence="2" type="ORF">SCA03_65550</name>
</gene>
<dbReference type="SMART" id="SM00347">
    <property type="entry name" value="HTH_MARR"/>
    <property type="match status" value="1"/>
</dbReference>
<evidence type="ECO:0000313" key="2">
    <source>
        <dbReference type="EMBL" id="GEB54004.1"/>
    </source>
</evidence>
<dbReference type="SUPFAM" id="SSF46785">
    <property type="entry name" value="Winged helix' DNA-binding domain"/>
    <property type="match status" value="1"/>
</dbReference>